<sequence length="326" mass="37599">MENKEKIVVVGYGWVGQANALALKKMGYPVNYYDITTPVKNYSDYEDIYSQIKPLGSVLEKDDENTWYIVCVGDKVLPDGTQDISAIEKALDSIKTAKGKVVLRSTVLPRSLKNLRFDCYMPEFLHEKKGVEECVQPYYFVVGNRNVKKWPSFIKRWMNKTDKTFEGSPEQASYIKYLSNIWNASRVALVNEFGDAMHGNGLEGQNVEEVIDFIFNKRNYLKYGKSFGGHCLPKDMNAFSQDHNSTLFKAVLTSNTNHQEIESQRNLKEWFSYWDYQATISFKKLFSILFRKSHPVELAKSIKMKSEPVAQLLMAPFRKDKNEPKI</sequence>
<dbReference type="Proteomes" id="UP000178520">
    <property type="component" value="Unassembled WGS sequence"/>
</dbReference>
<evidence type="ECO:0000259" key="1">
    <source>
        <dbReference type="Pfam" id="PF00984"/>
    </source>
</evidence>
<dbReference type="Pfam" id="PF00984">
    <property type="entry name" value="UDPG_MGDP_dh"/>
    <property type="match status" value="1"/>
</dbReference>
<name>A0A1F8EDZ2_9BACT</name>
<dbReference type="Gene3D" id="1.10.1040.10">
    <property type="entry name" value="N-(1-d-carboxylethyl)-l-norvaline Dehydrogenase, domain 2"/>
    <property type="match status" value="1"/>
</dbReference>
<dbReference type="GO" id="GO:0016616">
    <property type="term" value="F:oxidoreductase activity, acting on the CH-OH group of donors, NAD or NADP as acceptor"/>
    <property type="evidence" value="ECO:0007669"/>
    <property type="project" value="InterPro"/>
</dbReference>
<proteinExistence type="predicted"/>
<protein>
    <recommendedName>
        <fullName evidence="1">UDP-glucose/GDP-mannose dehydrogenase dimerisation domain-containing protein</fullName>
    </recommendedName>
</protein>
<accession>A0A1F8EDZ2</accession>
<dbReference type="PANTHER" id="PTHR43750:SF1">
    <property type="entry name" value="GDP-MANNOSE 6-DEHYDROGENASE"/>
    <property type="match status" value="1"/>
</dbReference>
<dbReference type="InterPro" id="IPR008927">
    <property type="entry name" value="6-PGluconate_DH-like_C_sf"/>
</dbReference>
<dbReference type="PANTHER" id="PTHR43750">
    <property type="entry name" value="UDP-GLUCOSE 6-DEHYDROGENASE TUAD"/>
    <property type="match status" value="1"/>
</dbReference>
<evidence type="ECO:0000313" key="2">
    <source>
        <dbReference type="EMBL" id="OGM98195.1"/>
    </source>
</evidence>
<evidence type="ECO:0000313" key="3">
    <source>
        <dbReference type="Proteomes" id="UP000178520"/>
    </source>
</evidence>
<dbReference type="SUPFAM" id="SSF48179">
    <property type="entry name" value="6-phosphogluconate dehydrogenase C-terminal domain-like"/>
    <property type="match status" value="1"/>
</dbReference>
<dbReference type="GO" id="GO:0051287">
    <property type="term" value="F:NAD binding"/>
    <property type="evidence" value="ECO:0007669"/>
    <property type="project" value="InterPro"/>
</dbReference>
<dbReference type="STRING" id="1802660.A2735_00610"/>
<feature type="domain" description="UDP-glucose/GDP-mannose dehydrogenase dimerisation" evidence="1">
    <location>
        <begin position="171"/>
        <end position="254"/>
    </location>
</feature>
<dbReference type="Gene3D" id="3.40.50.720">
    <property type="entry name" value="NAD(P)-binding Rossmann-like Domain"/>
    <property type="match status" value="1"/>
</dbReference>
<comment type="caution">
    <text evidence="2">The sequence shown here is derived from an EMBL/GenBank/DDBJ whole genome shotgun (WGS) entry which is preliminary data.</text>
</comment>
<reference evidence="2 3" key="1">
    <citation type="journal article" date="2016" name="Nat. Commun.">
        <title>Thousands of microbial genomes shed light on interconnected biogeochemical processes in an aquifer system.</title>
        <authorList>
            <person name="Anantharaman K."/>
            <person name="Brown C.T."/>
            <person name="Hug L.A."/>
            <person name="Sharon I."/>
            <person name="Castelle C.J."/>
            <person name="Probst A.J."/>
            <person name="Thomas B.C."/>
            <person name="Singh A."/>
            <person name="Wilkins M.J."/>
            <person name="Karaoz U."/>
            <person name="Brodie E.L."/>
            <person name="Williams K.H."/>
            <person name="Hubbard S.S."/>
            <person name="Banfield J.F."/>
        </authorList>
    </citation>
    <scope>NUCLEOTIDE SEQUENCE [LARGE SCALE GENOMIC DNA]</scope>
</reference>
<dbReference type="InterPro" id="IPR013328">
    <property type="entry name" value="6PGD_dom2"/>
</dbReference>
<gene>
    <name evidence="2" type="ORF">A2735_00610</name>
</gene>
<dbReference type="SUPFAM" id="SSF51735">
    <property type="entry name" value="NAD(P)-binding Rossmann-fold domains"/>
    <property type="match status" value="1"/>
</dbReference>
<organism evidence="2 3">
    <name type="scientific">Candidatus Yanofskybacteria bacterium RIFCSPHIGHO2_01_FULL_41_21</name>
    <dbReference type="NCBI Taxonomy" id="1802660"/>
    <lineage>
        <taxon>Bacteria</taxon>
        <taxon>Candidatus Yanofskyibacteriota</taxon>
    </lineage>
</organism>
<dbReference type="EMBL" id="MGJA01000003">
    <property type="protein sequence ID" value="OGM98195.1"/>
    <property type="molecule type" value="Genomic_DNA"/>
</dbReference>
<dbReference type="InterPro" id="IPR014026">
    <property type="entry name" value="UDP-Glc/GDP-Man_DH_dimer"/>
</dbReference>
<dbReference type="CDD" id="cd00636">
    <property type="entry name" value="TroA-like"/>
    <property type="match status" value="1"/>
</dbReference>
<dbReference type="InterPro" id="IPR036291">
    <property type="entry name" value="NAD(P)-bd_dom_sf"/>
</dbReference>
<dbReference type="AlphaFoldDB" id="A0A1F8EDZ2"/>